<organism evidence="2 3">
    <name type="scientific">Georgenia ruanii</name>
    <dbReference type="NCBI Taxonomy" id="348442"/>
    <lineage>
        <taxon>Bacteria</taxon>
        <taxon>Bacillati</taxon>
        <taxon>Actinomycetota</taxon>
        <taxon>Actinomycetes</taxon>
        <taxon>Micrococcales</taxon>
        <taxon>Bogoriellaceae</taxon>
        <taxon>Georgenia</taxon>
    </lineage>
</organism>
<gene>
    <name evidence="2" type="ORF">GB882_11630</name>
</gene>
<dbReference type="PANTHER" id="PTHR42793:SF1">
    <property type="entry name" value="PEPTIDYL-LYSINE N-ACETYLTRANSFERASE PATZ"/>
    <property type="match status" value="1"/>
</dbReference>
<dbReference type="Pfam" id="PF13549">
    <property type="entry name" value="ATP-grasp_5"/>
    <property type="match status" value="1"/>
</dbReference>
<evidence type="ECO:0000313" key="3">
    <source>
        <dbReference type="Proteomes" id="UP000429644"/>
    </source>
</evidence>
<keyword evidence="3" id="KW-1185">Reference proteome</keyword>
<evidence type="ECO:0000259" key="1">
    <source>
        <dbReference type="SMART" id="SM00881"/>
    </source>
</evidence>
<sequence length="691" mass="69455">MGTTTATGVDADLSALFAPRGVVVVGASRTGTKLGSVMARSLQAFGGPLALVNARNPDPAVGLYPSVAAAADTLGEPLDLAVLCVPAGACADALKDAAAAGVRAALVCAGGFAEAGGDGVAYQERLVAASRASGVRLLGPNTSGFLIPHRRLTASFVPGVGDVPAGAVAVVAASGGVNHALAFLLADAGVGVSLAVGLGNATDVDAADVLEHLVGDDSTEAVALHVESVGDGPRLYAAVRRLTRTKPVVALVVGRNDVAEFAASHTGALATSWRTTRAVLRQAGAVLVDDERALVDAVATLSHSRLQPNPDPGVGIVTAQAGPGLILLDALRGAGVRTPTLTEDTQARIAGLLPPMTFQRNPVDTGRPGETFGDVLTAVAADAGVDVVAAYALAELGSTEQLAAAAAATATEGAPVVAGLGGSPTEAGELRHQLHAAAVASHLSPTALATGVAALVEDARLAHLAQQPDAEGAFDGRSVLVGRAWDEDQAKSVIEDLGLRAMPRRACDDEESAHRALDALGGPVAVKLLDAAVLHKTEIGGVQLGVRSHAELDDALTALRAAGASRYLVEAMAPSGVDLIVGAHRDAVFGPIVLLGLGGTQAEALADVTMRLVPVSTAEAAAMPDELLGAALLDGWRSGPRLDRGELARVVRALGTQLAADPGLQSLEINPLRLTHDGLIALDAVITAIEN</sequence>
<reference evidence="2 3" key="1">
    <citation type="submission" date="2019-10" db="EMBL/GenBank/DDBJ databases">
        <title>Georgenia wutianyii sp. nov. and Georgenia yuyongxinii sp. nov. isolated from plateau pika (Ochotona curzoniae) in the Qinghai-Tibet plateau of China.</title>
        <authorList>
            <person name="Tian Z."/>
        </authorList>
    </citation>
    <scope>NUCLEOTIDE SEQUENCE [LARGE SCALE GENOMIC DNA]</scope>
    <source>
        <strain evidence="2 3">JCM 15130</strain>
    </source>
</reference>
<dbReference type="EMBL" id="WHPD01002511">
    <property type="protein sequence ID" value="MPV89318.1"/>
    <property type="molecule type" value="Genomic_DNA"/>
</dbReference>
<dbReference type="InterPro" id="IPR032875">
    <property type="entry name" value="Succ_CoA_lig_flav_dom"/>
</dbReference>
<dbReference type="SMART" id="SM00881">
    <property type="entry name" value="CoA_binding"/>
    <property type="match status" value="1"/>
</dbReference>
<feature type="domain" description="CoA-binding" evidence="1">
    <location>
        <begin position="16"/>
        <end position="112"/>
    </location>
</feature>
<dbReference type="Pfam" id="PF13380">
    <property type="entry name" value="CoA_binding_2"/>
    <property type="match status" value="1"/>
</dbReference>
<dbReference type="AlphaFoldDB" id="A0A7J9UXG0"/>
<comment type="caution">
    <text evidence="2">The sequence shown here is derived from an EMBL/GenBank/DDBJ whole genome shotgun (WGS) entry which is preliminary data.</text>
</comment>
<name>A0A7J9UXG0_9MICO</name>
<protein>
    <submittedName>
        <fullName evidence="2">CoA-binding protein</fullName>
    </submittedName>
</protein>
<dbReference type="Proteomes" id="UP000429644">
    <property type="component" value="Unassembled WGS sequence"/>
</dbReference>
<dbReference type="InterPro" id="IPR036291">
    <property type="entry name" value="NAD(P)-bd_dom_sf"/>
</dbReference>
<dbReference type="InterPro" id="IPR013815">
    <property type="entry name" value="ATP_grasp_subdomain_1"/>
</dbReference>
<dbReference type="InterPro" id="IPR016102">
    <property type="entry name" value="Succinyl-CoA_synth-like"/>
</dbReference>
<dbReference type="OrthoDB" id="190266at2"/>
<dbReference type="GO" id="GO:0005524">
    <property type="term" value="F:ATP binding"/>
    <property type="evidence" value="ECO:0007669"/>
    <property type="project" value="InterPro"/>
</dbReference>
<dbReference type="PANTHER" id="PTHR42793">
    <property type="entry name" value="COA BINDING DOMAIN CONTAINING PROTEIN"/>
    <property type="match status" value="1"/>
</dbReference>
<dbReference type="SUPFAM" id="SSF52210">
    <property type="entry name" value="Succinyl-CoA synthetase domains"/>
    <property type="match status" value="2"/>
</dbReference>
<accession>A0A7J9UXG0</accession>
<dbReference type="Gene3D" id="3.30.470.20">
    <property type="entry name" value="ATP-grasp fold, B domain"/>
    <property type="match status" value="1"/>
</dbReference>
<evidence type="ECO:0000313" key="2">
    <source>
        <dbReference type="EMBL" id="MPV89318.1"/>
    </source>
</evidence>
<dbReference type="SUPFAM" id="SSF56059">
    <property type="entry name" value="Glutathione synthetase ATP-binding domain-like"/>
    <property type="match status" value="1"/>
</dbReference>
<dbReference type="SUPFAM" id="SSF51735">
    <property type="entry name" value="NAD(P)-binding Rossmann-fold domains"/>
    <property type="match status" value="1"/>
</dbReference>
<dbReference type="Gene3D" id="3.30.1490.20">
    <property type="entry name" value="ATP-grasp fold, A domain"/>
    <property type="match status" value="1"/>
</dbReference>
<proteinExistence type="predicted"/>
<dbReference type="Gene3D" id="3.40.50.261">
    <property type="entry name" value="Succinyl-CoA synthetase domains"/>
    <property type="match status" value="2"/>
</dbReference>
<dbReference type="InterPro" id="IPR003781">
    <property type="entry name" value="CoA-bd"/>
</dbReference>
<dbReference type="Gene3D" id="3.40.50.720">
    <property type="entry name" value="NAD(P)-binding Rossmann-like Domain"/>
    <property type="match status" value="1"/>
</dbReference>
<dbReference type="Pfam" id="PF13607">
    <property type="entry name" value="Succ_CoA_lig"/>
    <property type="match status" value="1"/>
</dbReference>